<evidence type="ECO:0000313" key="6">
    <source>
        <dbReference type="EMBL" id="BDR56971.1"/>
    </source>
</evidence>
<feature type="domain" description="Glycosyl hydrolase family 32 N-terminal" evidence="5">
    <location>
        <begin position="7"/>
        <end position="269"/>
    </location>
</feature>
<dbReference type="InterPro" id="IPR013148">
    <property type="entry name" value="Glyco_hydro_32_N"/>
</dbReference>
<keyword evidence="7" id="KW-1185">Reference proteome</keyword>
<evidence type="ECO:0000256" key="1">
    <source>
        <dbReference type="ARBA" id="ARBA00009902"/>
    </source>
</evidence>
<dbReference type="Proteomes" id="UP001321804">
    <property type="component" value="Chromosome"/>
</dbReference>
<evidence type="ECO:0000256" key="4">
    <source>
        <dbReference type="ARBA" id="ARBA00023295"/>
    </source>
</evidence>
<dbReference type="InterPro" id="IPR023296">
    <property type="entry name" value="Glyco_hydro_beta-prop_sf"/>
</dbReference>
<keyword evidence="3" id="KW-0378">Hydrolase</keyword>
<comment type="similarity">
    <text evidence="1">Belongs to the glycosyl hydrolase 32 family.</text>
</comment>
<dbReference type="PANTHER" id="PTHR43101:SF1">
    <property type="entry name" value="BETA-FRUCTOSIDASE"/>
    <property type="match status" value="1"/>
</dbReference>
<keyword evidence="4" id="KW-0326">Glycosidase</keyword>
<evidence type="ECO:0000256" key="3">
    <source>
        <dbReference type="ARBA" id="ARBA00022801"/>
    </source>
</evidence>
<evidence type="ECO:0000313" key="7">
    <source>
        <dbReference type="Proteomes" id="UP001321804"/>
    </source>
</evidence>
<proteinExistence type="inferred from homology"/>
<gene>
    <name evidence="6" type="ORF">KIMC2_15330</name>
</gene>
<dbReference type="GO" id="GO:0004564">
    <property type="term" value="F:beta-fructofuranosidase activity"/>
    <property type="evidence" value="ECO:0007669"/>
    <property type="project" value="UniProtKB-EC"/>
</dbReference>
<dbReference type="Gene3D" id="2.115.10.20">
    <property type="entry name" value="Glycosyl hydrolase domain, family 43"/>
    <property type="match status" value="1"/>
</dbReference>
<name>A0AAU9DFE9_9LACO</name>
<dbReference type="SMART" id="SM00640">
    <property type="entry name" value="Glyco_32"/>
    <property type="match status" value="1"/>
</dbReference>
<dbReference type="SUPFAM" id="SSF49899">
    <property type="entry name" value="Concanavalin A-like lectins/glucanases"/>
    <property type="match status" value="1"/>
</dbReference>
<dbReference type="GO" id="GO:0005975">
    <property type="term" value="P:carbohydrate metabolic process"/>
    <property type="evidence" value="ECO:0007669"/>
    <property type="project" value="InterPro"/>
</dbReference>
<dbReference type="EC" id="3.2.1.26" evidence="2"/>
<evidence type="ECO:0000259" key="5">
    <source>
        <dbReference type="Pfam" id="PF00251"/>
    </source>
</evidence>
<dbReference type="CDD" id="cd08995">
    <property type="entry name" value="GH32_EcAec43-like"/>
    <property type="match status" value="1"/>
</dbReference>
<dbReference type="SUPFAM" id="SSF75005">
    <property type="entry name" value="Arabinanase/levansucrase/invertase"/>
    <property type="match status" value="1"/>
</dbReference>
<dbReference type="Gene3D" id="2.60.120.560">
    <property type="entry name" value="Exo-inulinase, domain 1"/>
    <property type="match status" value="1"/>
</dbReference>
<dbReference type="Pfam" id="PF00251">
    <property type="entry name" value="Glyco_hydro_32N"/>
    <property type="match status" value="1"/>
</dbReference>
<reference evidence="6 7" key="1">
    <citation type="journal article" date="2023" name="Microbiol. Spectr.">
        <title>Symbiosis of Carpenter Bees with Uncharacterized Lactic Acid Bacteria Showing NAD Auxotrophy.</title>
        <authorList>
            <person name="Kawasaki S."/>
            <person name="Ozawa K."/>
            <person name="Mori T."/>
            <person name="Yamamoto A."/>
            <person name="Ito M."/>
            <person name="Ohkuma M."/>
            <person name="Sakamoto M."/>
            <person name="Matsutani M."/>
        </authorList>
    </citation>
    <scope>NUCLEOTIDE SEQUENCE [LARGE SCALE GENOMIC DNA]</scope>
    <source>
        <strain evidence="6 7">KimC2</strain>
    </source>
</reference>
<dbReference type="EMBL" id="AP026801">
    <property type="protein sequence ID" value="BDR56971.1"/>
    <property type="molecule type" value="Genomic_DNA"/>
</dbReference>
<evidence type="ECO:0000256" key="2">
    <source>
        <dbReference type="ARBA" id="ARBA00012758"/>
    </source>
</evidence>
<protein>
    <recommendedName>
        <fullName evidence="2">beta-fructofuranosidase</fullName>
        <ecNumber evidence="2">3.2.1.26</ecNumber>
    </recommendedName>
</protein>
<dbReference type="InterPro" id="IPR013320">
    <property type="entry name" value="ConA-like_dom_sf"/>
</dbReference>
<organism evidence="6 7">
    <name type="scientific">Xylocopilactobacillus apis</name>
    <dbReference type="NCBI Taxonomy" id="2932183"/>
    <lineage>
        <taxon>Bacteria</taxon>
        <taxon>Bacillati</taxon>
        <taxon>Bacillota</taxon>
        <taxon>Bacilli</taxon>
        <taxon>Lactobacillales</taxon>
        <taxon>Lactobacillaceae</taxon>
        <taxon>Xylocopilactobacillus</taxon>
    </lineage>
</organism>
<dbReference type="AlphaFoldDB" id="A0AAU9DFE9"/>
<dbReference type="InterPro" id="IPR001362">
    <property type="entry name" value="Glyco_hydro_32"/>
</dbReference>
<accession>A0AAU9DFE9</accession>
<dbReference type="PANTHER" id="PTHR43101">
    <property type="entry name" value="BETA-FRUCTOSIDASE"/>
    <property type="match status" value="1"/>
</dbReference>
<dbReference type="InterPro" id="IPR051214">
    <property type="entry name" value="GH32_Enzymes"/>
</dbReference>
<sequence>MPFYNFKNESYYLYFQKDTRNPVPFGEPFGWQLVITKDFVNYQSYGEVLNKGNDNEQDQFIYAGSVFLDKEKKLTAYYTGYNQNWINKKRPSQVLMKAHSLDGIHWTKEGIIKSLSPRTGYDNDDWRDPNVVWDEKSQEYLLILGTRLEGDKKCKTGRIVYFTSKDCSSWNFKGDFFSPNIYTMIEMPELIKIGDWWYLIYSEYDFKKTTHYCMSKDLYGPWIIPSVDTFSGRAYYAARICSNGKKFYLCGWVPSKEAGKDTNNYLWGGTFLPLEVVSTSNGLLETRLIDSITESAKPKLSAPKKIIKSLNKRSEFMINSNLKKNYLFSMDFLFRKSKGYLGIIFFESQDTNEGYELIISIDDQEISINRTPNLRWFQLLNIGLNRKINICKNKWYHLDLLIDDTVIILSINGTVLSCRVEKTNKSCLGISVTNSICEIK</sequence>
<dbReference type="KEGG" id="xak:KIMC2_15330"/>